<dbReference type="PROSITE" id="PS51257">
    <property type="entry name" value="PROKAR_LIPOPROTEIN"/>
    <property type="match status" value="1"/>
</dbReference>
<evidence type="ECO:0000313" key="1">
    <source>
        <dbReference type="EMBL" id="SFZ98687.1"/>
    </source>
</evidence>
<dbReference type="AlphaFoldDB" id="A0A1W1EF52"/>
<evidence type="ECO:0008006" key="2">
    <source>
        <dbReference type="Google" id="ProtNLM"/>
    </source>
</evidence>
<proteinExistence type="predicted"/>
<accession>A0A1W1EF52</accession>
<protein>
    <recommendedName>
        <fullName evidence="2">Lipoprotein</fullName>
    </recommendedName>
</protein>
<organism evidence="1">
    <name type="scientific">hydrothermal vent metagenome</name>
    <dbReference type="NCBI Taxonomy" id="652676"/>
    <lineage>
        <taxon>unclassified sequences</taxon>
        <taxon>metagenomes</taxon>
        <taxon>ecological metagenomes</taxon>
    </lineage>
</organism>
<dbReference type="EMBL" id="FPKX01000059">
    <property type="protein sequence ID" value="SFZ98687.1"/>
    <property type="molecule type" value="Genomic_DNA"/>
</dbReference>
<reference evidence="1" key="1">
    <citation type="submission" date="2016-10" db="EMBL/GenBank/DDBJ databases">
        <authorList>
            <person name="de Groot N.N."/>
        </authorList>
    </citation>
    <scope>NUCLEOTIDE SEQUENCE</scope>
</reference>
<name>A0A1W1EF52_9ZZZZ</name>
<gene>
    <name evidence="1" type="ORF">MNB_SV-5-350</name>
</gene>
<sequence>MIKTKHIVMTTATTLMIFLSGCATTSVPVPAPTPEPEPVVTTPAADVNTSVGALSNKYYNQNIDVSQKGPTFHTGMNDGCSTAKGKYMKSSDLYNNDSEYKEGWFYGRRKCQAHRA</sequence>